<keyword evidence="2" id="KW-1185">Reference proteome</keyword>
<protein>
    <submittedName>
        <fullName evidence="1">Uncharacterized protein</fullName>
    </submittedName>
</protein>
<accession>A0ABU7A0M9</accession>
<dbReference type="Proteomes" id="UP001341840">
    <property type="component" value="Unassembled WGS sequence"/>
</dbReference>
<gene>
    <name evidence="1" type="ORF">PIB30_115528</name>
</gene>
<evidence type="ECO:0000313" key="2">
    <source>
        <dbReference type="Proteomes" id="UP001341840"/>
    </source>
</evidence>
<reference evidence="1 2" key="1">
    <citation type="journal article" date="2023" name="Plants (Basel)">
        <title>Bridging the Gap: Combining Genomics and Transcriptomics Approaches to Understand Stylosanthes scabra, an Orphan Legume from the Brazilian Caatinga.</title>
        <authorList>
            <person name="Ferreira-Neto J.R.C."/>
            <person name="da Silva M.D."/>
            <person name="Binneck E."/>
            <person name="de Melo N.F."/>
            <person name="da Silva R.H."/>
            <person name="de Melo A.L.T.M."/>
            <person name="Pandolfi V."/>
            <person name="Bustamante F.O."/>
            <person name="Brasileiro-Vidal A.C."/>
            <person name="Benko-Iseppon A.M."/>
        </authorList>
    </citation>
    <scope>NUCLEOTIDE SEQUENCE [LARGE SCALE GENOMIC DNA]</scope>
    <source>
        <tissue evidence="1">Leaves</tissue>
    </source>
</reference>
<evidence type="ECO:0000313" key="1">
    <source>
        <dbReference type="EMBL" id="MED6227620.1"/>
    </source>
</evidence>
<name>A0ABU7A0M9_9FABA</name>
<sequence length="71" mass="7856">MSSWIAAYVCGERQGVILEDPHKVGVSLNGVVGLDIDMEKKVIEETLNQLQKKEATDSDIKLAMKDLGIKR</sequence>
<organism evidence="1 2">
    <name type="scientific">Stylosanthes scabra</name>
    <dbReference type="NCBI Taxonomy" id="79078"/>
    <lineage>
        <taxon>Eukaryota</taxon>
        <taxon>Viridiplantae</taxon>
        <taxon>Streptophyta</taxon>
        <taxon>Embryophyta</taxon>
        <taxon>Tracheophyta</taxon>
        <taxon>Spermatophyta</taxon>
        <taxon>Magnoliopsida</taxon>
        <taxon>eudicotyledons</taxon>
        <taxon>Gunneridae</taxon>
        <taxon>Pentapetalae</taxon>
        <taxon>rosids</taxon>
        <taxon>fabids</taxon>
        <taxon>Fabales</taxon>
        <taxon>Fabaceae</taxon>
        <taxon>Papilionoideae</taxon>
        <taxon>50 kb inversion clade</taxon>
        <taxon>dalbergioids sensu lato</taxon>
        <taxon>Dalbergieae</taxon>
        <taxon>Pterocarpus clade</taxon>
        <taxon>Stylosanthes</taxon>
    </lineage>
</organism>
<dbReference type="EMBL" id="JASCZI010284654">
    <property type="protein sequence ID" value="MED6227620.1"/>
    <property type="molecule type" value="Genomic_DNA"/>
</dbReference>
<comment type="caution">
    <text evidence="1">The sequence shown here is derived from an EMBL/GenBank/DDBJ whole genome shotgun (WGS) entry which is preliminary data.</text>
</comment>
<proteinExistence type="predicted"/>
<feature type="non-terminal residue" evidence="1">
    <location>
        <position position="71"/>
    </location>
</feature>